<accession>A0A0P0WF76</accession>
<gene>
    <name evidence="1" type="ordered locus">Os04g0623550</name>
    <name evidence="1" type="ORF">OSNPB_040623550</name>
</gene>
<name>A0A0P0WF76_ORYSJ</name>
<keyword evidence="2" id="KW-1185">Reference proteome</keyword>
<evidence type="ECO:0000313" key="2">
    <source>
        <dbReference type="Proteomes" id="UP000059680"/>
    </source>
</evidence>
<dbReference type="EMBL" id="AP014960">
    <property type="protein sequence ID" value="BAS91085.1"/>
    <property type="molecule type" value="Genomic_DNA"/>
</dbReference>
<proteinExistence type="predicted"/>
<reference evidence="1 2" key="2">
    <citation type="journal article" date="2013" name="Plant Cell Physiol.">
        <title>Rice Annotation Project Database (RAP-DB): an integrative and interactive database for rice genomics.</title>
        <authorList>
            <person name="Sakai H."/>
            <person name="Lee S.S."/>
            <person name="Tanaka T."/>
            <person name="Numa H."/>
            <person name="Kim J."/>
            <person name="Kawahara Y."/>
            <person name="Wakimoto H."/>
            <person name="Yang C.C."/>
            <person name="Iwamoto M."/>
            <person name="Abe T."/>
            <person name="Yamada Y."/>
            <person name="Muto A."/>
            <person name="Inokuchi H."/>
            <person name="Ikemura T."/>
            <person name="Matsumoto T."/>
            <person name="Sasaki T."/>
            <person name="Itoh T."/>
        </authorList>
    </citation>
    <scope>NUCLEOTIDE SEQUENCE [LARGE SCALE GENOMIC DNA]</scope>
    <source>
        <strain evidence="2">cv. Nipponbare</strain>
    </source>
</reference>
<evidence type="ECO:0000313" key="1">
    <source>
        <dbReference type="EMBL" id="BAS91085.1"/>
    </source>
</evidence>
<dbReference type="InParanoid" id="A0A0P0WF76"/>
<reference evidence="2" key="1">
    <citation type="journal article" date="2005" name="Nature">
        <title>The map-based sequence of the rice genome.</title>
        <authorList>
            <consortium name="International rice genome sequencing project (IRGSP)"/>
            <person name="Matsumoto T."/>
            <person name="Wu J."/>
            <person name="Kanamori H."/>
            <person name="Katayose Y."/>
            <person name="Fujisawa M."/>
            <person name="Namiki N."/>
            <person name="Mizuno H."/>
            <person name="Yamamoto K."/>
            <person name="Antonio B.A."/>
            <person name="Baba T."/>
            <person name="Sakata K."/>
            <person name="Nagamura Y."/>
            <person name="Aoki H."/>
            <person name="Arikawa K."/>
            <person name="Arita K."/>
            <person name="Bito T."/>
            <person name="Chiden Y."/>
            <person name="Fujitsuka N."/>
            <person name="Fukunaka R."/>
            <person name="Hamada M."/>
            <person name="Harada C."/>
            <person name="Hayashi A."/>
            <person name="Hijishita S."/>
            <person name="Honda M."/>
            <person name="Hosokawa S."/>
            <person name="Ichikawa Y."/>
            <person name="Idonuma A."/>
            <person name="Iijima M."/>
            <person name="Ikeda M."/>
            <person name="Ikeno M."/>
            <person name="Ito K."/>
            <person name="Ito S."/>
            <person name="Ito T."/>
            <person name="Ito Y."/>
            <person name="Ito Y."/>
            <person name="Iwabuchi A."/>
            <person name="Kamiya K."/>
            <person name="Karasawa W."/>
            <person name="Kurita K."/>
            <person name="Katagiri S."/>
            <person name="Kikuta A."/>
            <person name="Kobayashi H."/>
            <person name="Kobayashi N."/>
            <person name="Machita K."/>
            <person name="Maehara T."/>
            <person name="Masukawa M."/>
            <person name="Mizubayashi T."/>
            <person name="Mukai Y."/>
            <person name="Nagasaki H."/>
            <person name="Nagata Y."/>
            <person name="Naito S."/>
            <person name="Nakashima M."/>
            <person name="Nakama Y."/>
            <person name="Nakamichi Y."/>
            <person name="Nakamura M."/>
            <person name="Meguro A."/>
            <person name="Negishi M."/>
            <person name="Ohta I."/>
            <person name="Ohta T."/>
            <person name="Okamoto M."/>
            <person name="Ono N."/>
            <person name="Saji S."/>
            <person name="Sakaguchi M."/>
            <person name="Sakai K."/>
            <person name="Shibata M."/>
            <person name="Shimokawa T."/>
            <person name="Song J."/>
            <person name="Takazaki Y."/>
            <person name="Terasawa K."/>
            <person name="Tsugane M."/>
            <person name="Tsuji K."/>
            <person name="Ueda S."/>
            <person name="Waki K."/>
            <person name="Yamagata H."/>
            <person name="Yamamoto M."/>
            <person name="Yamamoto S."/>
            <person name="Yamane H."/>
            <person name="Yoshiki S."/>
            <person name="Yoshihara R."/>
            <person name="Yukawa K."/>
            <person name="Zhong H."/>
            <person name="Yano M."/>
            <person name="Yuan Q."/>
            <person name="Ouyang S."/>
            <person name="Liu J."/>
            <person name="Jones K.M."/>
            <person name="Gansberger K."/>
            <person name="Moffat K."/>
            <person name="Hill J."/>
            <person name="Bera J."/>
            <person name="Fadrosh D."/>
            <person name="Jin S."/>
            <person name="Johri S."/>
            <person name="Kim M."/>
            <person name="Overton L."/>
            <person name="Reardon M."/>
            <person name="Tsitrin T."/>
            <person name="Vuong H."/>
            <person name="Weaver B."/>
            <person name="Ciecko A."/>
            <person name="Tallon L."/>
            <person name="Jackson J."/>
            <person name="Pai G."/>
            <person name="Aken S.V."/>
            <person name="Utterback T."/>
            <person name="Reidmuller S."/>
            <person name="Feldblyum T."/>
            <person name="Hsiao J."/>
            <person name="Zismann V."/>
            <person name="Iobst S."/>
            <person name="de Vazeille A.R."/>
            <person name="Buell C.R."/>
            <person name="Ying K."/>
            <person name="Li Y."/>
            <person name="Lu T."/>
            <person name="Huang Y."/>
            <person name="Zhao Q."/>
            <person name="Feng Q."/>
            <person name="Zhang L."/>
            <person name="Zhu J."/>
            <person name="Weng Q."/>
            <person name="Mu J."/>
            <person name="Lu Y."/>
            <person name="Fan D."/>
            <person name="Liu Y."/>
            <person name="Guan J."/>
            <person name="Zhang Y."/>
            <person name="Yu S."/>
            <person name="Liu X."/>
            <person name="Zhang Y."/>
            <person name="Hong G."/>
            <person name="Han B."/>
            <person name="Choisne N."/>
            <person name="Demange N."/>
            <person name="Orjeda G."/>
            <person name="Samain S."/>
            <person name="Cattolico L."/>
            <person name="Pelletier E."/>
            <person name="Couloux A."/>
            <person name="Segurens B."/>
            <person name="Wincker P."/>
            <person name="D'Hont A."/>
            <person name="Scarpelli C."/>
            <person name="Weissenbach J."/>
            <person name="Salanoubat M."/>
            <person name="Quetier F."/>
            <person name="Yu Y."/>
            <person name="Kim H.R."/>
            <person name="Rambo T."/>
            <person name="Currie J."/>
            <person name="Collura K."/>
            <person name="Luo M."/>
            <person name="Yang T."/>
            <person name="Ammiraju J.S.S."/>
            <person name="Engler F."/>
            <person name="Soderlund C."/>
            <person name="Wing R.A."/>
            <person name="Palmer L.E."/>
            <person name="de la Bastide M."/>
            <person name="Spiegel L."/>
            <person name="Nascimento L."/>
            <person name="Zutavern T."/>
            <person name="O'Shaughnessy A."/>
            <person name="Dike S."/>
            <person name="Dedhia N."/>
            <person name="Preston R."/>
            <person name="Balija V."/>
            <person name="McCombie W.R."/>
            <person name="Chow T."/>
            <person name="Chen H."/>
            <person name="Chung M."/>
            <person name="Chen C."/>
            <person name="Shaw J."/>
            <person name="Wu H."/>
            <person name="Hsiao K."/>
            <person name="Chao Y."/>
            <person name="Chu M."/>
            <person name="Cheng C."/>
            <person name="Hour A."/>
            <person name="Lee P."/>
            <person name="Lin S."/>
            <person name="Lin Y."/>
            <person name="Liou J."/>
            <person name="Liu S."/>
            <person name="Hsing Y."/>
            <person name="Raghuvanshi S."/>
            <person name="Mohanty A."/>
            <person name="Bharti A.K."/>
            <person name="Gaur A."/>
            <person name="Gupta V."/>
            <person name="Kumar D."/>
            <person name="Ravi V."/>
            <person name="Vij S."/>
            <person name="Kapur A."/>
            <person name="Khurana P."/>
            <person name="Khurana P."/>
            <person name="Khurana J.P."/>
            <person name="Tyagi A.K."/>
            <person name="Gaikwad K."/>
            <person name="Singh A."/>
            <person name="Dalal V."/>
            <person name="Srivastava S."/>
            <person name="Dixit A."/>
            <person name="Pal A.K."/>
            <person name="Ghazi I.A."/>
            <person name="Yadav M."/>
            <person name="Pandit A."/>
            <person name="Bhargava A."/>
            <person name="Sureshbabu K."/>
            <person name="Batra K."/>
            <person name="Sharma T.R."/>
            <person name="Mohapatra T."/>
            <person name="Singh N.K."/>
            <person name="Messing J."/>
            <person name="Nelson A.B."/>
            <person name="Fuks G."/>
            <person name="Kavchok S."/>
            <person name="Keizer G."/>
            <person name="Linton E."/>
            <person name="Llaca V."/>
            <person name="Song R."/>
            <person name="Tanyolac B."/>
            <person name="Young S."/>
            <person name="Ho-Il K."/>
            <person name="Hahn J.H."/>
            <person name="Sangsakoo G."/>
            <person name="Vanavichit A."/>
            <person name="de Mattos Luiz.A.T."/>
            <person name="Zimmer P.D."/>
            <person name="Malone G."/>
            <person name="Dellagostin O."/>
            <person name="de Oliveira A.C."/>
            <person name="Bevan M."/>
            <person name="Bancroft I."/>
            <person name="Minx P."/>
            <person name="Cordum H."/>
            <person name="Wilson R."/>
            <person name="Cheng Z."/>
            <person name="Jin W."/>
            <person name="Jiang J."/>
            <person name="Leong S.A."/>
            <person name="Iwama H."/>
            <person name="Gojobori T."/>
            <person name="Itoh T."/>
            <person name="Niimura Y."/>
            <person name="Fujii Y."/>
            <person name="Habara T."/>
            <person name="Sakai H."/>
            <person name="Sato Y."/>
            <person name="Wilson G."/>
            <person name="Kumar K."/>
            <person name="McCouch S."/>
            <person name="Juretic N."/>
            <person name="Hoen D."/>
            <person name="Wright S."/>
            <person name="Bruskiewich R."/>
            <person name="Bureau T."/>
            <person name="Miyao A."/>
            <person name="Hirochika H."/>
            <person name="Nishikawa T."/>
            <person name="Kadowaki K."/>
            <person name="Sugiura M."/>
            <person name="Burr B."/>
            <person name="Sasaki T."/>
        </authorList>
    </citation>
    <scope>NUCLEOTIDE SEQUENCE [LARGE SCALE GENOMIC DNA]</scope>
    <source>
        <strain evidence="2">cv. Nipponbare</strain>
    </source>
</reference>
<dbReference type="Gramene" id="Os04t0623550-01">
    <property type="protein sequence ID" value="Os04t0623550-01"/>
    <property type="gene ID" value="Os04g0623550"/>
</dbReference>
<dbReference type="Proteomes" id="UP000059680">
    <property type="component" value="Chromosome 4"/>
</dbReference>
<sequence>MTVWNVVKHTVIVYRVARLGPVLDVSFPATKPWSVDSECNRLKTSQFSPSDKLPYYIPILVNLVKTEVTQLRFRN</sequence>
<organism evidence="1 2">
    <name type="scientific">Oryza sativa subsp. japonica</name>
    <name type="common">Rice</name>
    <dbReference type="NCBI Taxonomy" id="39947"/>
    <lineage>
        <taxon>Eukaryota</taxon>
        <taxon>Viridiplantae</taxon>
        <taxon>Streptophyta</taxon>
        <taxon>Embryophyta</taxon>
        <taxon>Tracheophyta</taxon>
        <taxon>Spermatophyta</taxon>
        <taxon>Magnoliopsida</taxon>
        <taxon>Liliopsida</taxon>
        <taxon>Poales</taxon>
        <taxon>Poaceae</taxon>
        <taxon>BOP clade</taxon>
        <taxon>Oryzoideae</taxon>
        <taxon>Oryzeae</taxon>
        <taxon>Oryzinae</taxon>
        <taxon>Oryza</taxon>
        <taxon>Oryza sativa</taxon>
    </lineage>
</organism>
<dbReference type="PaxDb" id="39947-A0A0P0WF76"/>
<protein>
    <submittedName>
        <fullName evidence="1">Os04g0623550 protein</fullName>
    </submittedName>
</protein>
<reference evidence="1 2" key="3">
    <citation type="journal article" date="2013" name="Rice">
        <title>Improvement of the Oryza sativa Nipponbare reference genome using next generation sequence and optical map data.</title>
        <authorList>
            <person name="Kawahara Y."/>
            <person name="de la Bastide M."/>
            <person name="Hamilton J.P."/>
            <person name="Kanamori H."/>
            <person name="McCombie W.R."/>
            <person name="Ouyang S."/>
            <person name="Schwartz D.C."/>
            <person name="Tanaka T."/>
            <person name="Wu J."/>
            <person name="Zhou S."/>
            <person name="Childs K.L."/>
            <person name="Davidson R.M."/>
            <person name="Lin H."/>
            <person name="Quesada-Ocampo L."/>
            <person name="Vaillancourt B."/>
            <person name="Sakai H."/>
            <person name="Lee S.S."/>
            <person name="Kim J."/>
            <person name="Numa H."/>
            <person name="Itoh T."/>
            <person name="Buell C.R."/>
            <person name="Matsumoto T."/>
        </authorList>
    </citation>
    <scope>NUCLEOTIDE SEQUENCE [LARGE SCALE GENOMIC DNA]</scope>
    <source>
        <strain evidence="2">cv. Nipponbare</strain>
    </source>
</reference>
<dbReference type="AlphaFoldDB" id="A0A0P0WF76"/>